<evidence type="ECO:0000313" key="3">
    <source>
        <dbReference type="EMBL" id="SFC72073.1"/>
    </source>
</evidence>
<evidence type="ECO:0000256" key="2">
    <source>
        <dbReference type="ARBA" id="ARBA00023002"/>
    </source>
</evidence>
<dbReference type="Pfam" id="PF00106">
    <property type="entry name" value="adh_short"/>
    <property type="match status" value="1"/>
</dbReference>
<name>A0A1I1LP76_9ACTN</name>
<dbReference type="Gene3D" id="3.40.50.720">
    <property type="entry name" value="NAD(P)-binding Rossmann-like Domain"/>
    <property type="match status" value="1"/>
</dbReference>
<dbReference type="EMBL" id="FOLB01000010">
    <property type="protein sequence ID" value="SFC72073.1"/>
    <property type="molecule type" value="Genomic_DNA"/>
</dbReference>
<keyword evidence="2" id="KW-0560">Oxidoreductase</keyword>
<dbReference type="STRING" id="574651.SAMN04487968_11041"/>
<dbReference type="SUPFAM" id="SSF51735">
    <property type="entry name" value="NAD(P)-binding Rossmann-fold domains"/>
    <property type="match status" value="1"/>
</dbReference>
<comment type="similarity">
    <text evidence="1">Belongs to the short-chain dehydrogenases/reductases (SDR) family.</text>
</comment>
<dbReference type="GO" id="GO:0016491">
    <property type="term" value="F:oxidoreductase activity"/>
    <property type="evidence" value="ECO:0007669"/>
    <property type="project" value="UniProtKB-KW"/>
</dbReference>
<dbReference type="Proteomes" id="UP000198832">
    <property type="component" value="Unassembled WGS sequence"/>
</dbReference>
<dbReference type="OrthoDB" id="210852at2"/>
<dbReference type="PANTHER" id="PTHR43669">
    <property type="entry name" value="5-KETO-D-GLUCONATE 5-REDUCTASE"/>
    <property type="match status" value="1"/>
</dbReference>
<evidence type="ECO:0000313" key="4">
    <source>
        <dbReference type="Proteomes" id="UP000198832"/>
    </source>
</evidence>
<accession>A0A1I1LP76</accession>
<dbReference type="InterPro" id="IPR036291">
    <property type="entry name" value="NAD(P)-bd_dom_sf"/>
</dbReference>
<organism evidence="3 4">
    <name type="scientific">Nocardioides terrae</name>
    <dbReference type="NCBI Taxonomy" id="574651"/>
    <lineage>
        <taxon>Bacteria</taxon>
        <taxon>Bacillati</taxon>
        <taxon>Actinomycetota</taxon>
        <taxon>Actinomycetes</taxon>
        <taxon>Propionibacteriales</taxon>
        <taxon>Nocardioidaceae</taxon>
        <taxon>Nocardioides</taxon>
    </lineage>
</organism>
<sequence length="259" mass="27182">MDLTGKGVVVTGAGHGIGRALARRMAAGGARVVVNDLDAEAAEAVATEIQGYAAPGDAASAVGVAALVERARAALGDIDVWFGNAGIDRGNGLDAPDEDWSAALDVNVMAHVRAARLLVPDWAERGAGRFVVTASAAGLLTMLGSPTYSVSKHGAVAFAEWLSATYRHRGVVVQAICPQGVRTRMYEDAGALKEVLSHDSVLTPEEVAEAAWAALDGDRFLVLPHPQVQDYYAARATDTDRWLGGMNRVQQHLDQKGDS</sequence>
<dbReference type="PRINTS" id="PR00081">
    <property type="entry name" value="GDHRDH"/>
</dbReference>
<dbReference type="RefSeq" id="WP_091124830.1">
    <property type="nucleotide sequence ID" value="NZ_FOLB01000010.1"/>
</dbReference>
<dbReference type="InterPro" id="IPR002347">
    <property type="entry name" value="SDR_fam"/>
</dbReference>
<dbReference type="AlphaFoldDB" id="A0A1I1LP76"/>
<keyword evidence="4" id="KW-1185">Reference proteome</keyword>
<dbReference type="InterPro" id="IPR020904">
    <property type="entry name" value="Sc_DH/Rdtase_CS"/>
</dbReference>
<dbReference type="PANTHER" id="PTHR43669:SF8">
    <property type="entry name" value="SHORT-CHAIN TYPE DEHYDROGENASE_REDUCTASE-RELATED"/>
    <property type="match status" value="1"/>
</dbReference>
<dbReference type="CDD" id="cd05233">
    <property type="entry name" value="SDR_c"/>
    <property type="match status" value="1"/>
</dbReference>
<reference evidence="3 4" key="1">
    <citation type="submission" date="2016-10" db="EMBL/GenBank/DDBJ databases">
        <authorList>
            <person name="de Groot N.N."/>
        </authorList>
    </citation>
    <scope>NUCLEOTIDE SEQUENCE [LARGE SCALE GENOMIC DNA]</scope>
    <source>
        <strain evidence="3 4">CGMCC 1.7056</strain>
    </source>
</reference>
<evidence type="ECO:0000256" key="1">
    <source>
        <dbReference type="ARBA" id="ARBA00006484"/>
    </source>
</evidence>
<protein>
    <submittedName>
        <fullName evidence="3">Short-chain dehydrogenase</fullName>
    </submittedName>
</protein>
<dbReference type="PROSITE" id="PS00061">
    <property type="entry name" value="ADH_SHORT"/>
    <property type="match status" value="1"/>
</dbReference>
<proteinExistence type="inferred from homology"/>
<gene>
    <name evidence="3" type="ORF">SAMN04487968_11041</name>
</gene>